<dbReference type="VEuPathDB" id="GiardiaDB:GMRT_11975"/>
<dbReference type="VEuPathDB" id="GiardiaDB:GMRT_25129"/>
<dbReference type="Proteomes" id="UP000315496">
    <property type="component" value="Chromosome 2"/>
</dbReference>
<protein>
    <submittedName>
        <fullName evidence="2">Ankyrin repeat protein 1</fullName>
    </submittedName>
</protein>
<keyword evidence="4" id="KW-1185">Reference proteome</keyword>
<evidence type="ECO:0000313" key="4">
    <source>
        <dbReference type="Proteomes" id="UP000315496"/>
    </source>
</evidence>
<evidence type="ECO:0000313" key="3">
    <source>
        <dbReference type="EMBL" id="TNJ29232.1"/>
    </source>
</evidence>
<dbReference type="SUPFAM" id="SSF48403">
    <property type="entry name" value="Ankyrin repeat"/>
    <property type="match status" value="1"/>
</dbReference>
<comment type="caution">
    <text evidence="2">The sequence shown here is derived from an EMBL/GenBank/DDBJ whole genome shotgun (WGS) entry which is preliminary data.</text>
</comment>
<dbReference type="PROSITE" id="PS50297">
    <property type="entry name" value="ANK_REP_REGION"/>
    <property type="match status" value="1"/>
</dbReference>
<proteinExistence type="predicted"/>
<name>A0A4Z1SMV0_GIAMU</name>
<reference evidence="2 4" key="1">
    <citation type="submission" date="2019-05" db="EMBL/GenBank/DDBJ databases">
        <title>The compact genome of Giardia muris reveals important steps in the evolution of intestinal protozoan parasites.</title>
        <authorList>
            <person name="Xu F."/>
            <person name="Jimenez-Gonzalez A."/>
            <person name="Einarsson E."/>
            <person name="Astvaldsson A."/>
            <person name="Peirasmaki D."/>
            <person name="Eckmann L."/>
            <person name="Andersson J.O."/>
            <person name="Svard S.G."/>
            <person name="Jerlstrom-Hultqvist J."/>
        </authorList>
    </citation>
    <scope>NUCLEOTIDE SEQUENCE [LARGE SCALE GENOMIC DNA]</scope>
    <source>
        <strain evidence="2 4">Roberts-Thomson</strain>
    </source>
</reference>
<dbReference type="Pfam" id="PF12796">
    <property type="entry name" value="Ank_2"/>
    <property type="match status" value="2"/>
</dbReference>
<dbReference type="InterPro" id="IPR036770">
    <property type="entry name" value="Ankyrin_rpt-contain_sf"/>
</dbReference>
<dbReference type="InterPro" id="IPR002110">
    <property type="entry name" value="Ankyrin_rpt"/>
</dbReference>
<feature type="repeat" description="ANK" evidence="1">
    <location>
        <begin position="109"/>
        <end position="141"/>
    </location>
</feature>
<dbReference type="PANTHER" id="PTHR24120">
    <property type="entry name" value="GH07239P"/>
    <property type="match status" value="1"/>
</dbReference>
<dbReference type="AlphaFoldDB" id="A0A4Z1SMV0"/>
<dbReference type="EMBL" id="VDLU01000002">
    <property type="protein sequence ID" value="TNJ29232.1"/>
    <property type="molecule type" value="Genomic_DNA"/>
</dbReference>
<dbReference type="PROSITE" id="PS50088">
    <property type="entry name" value="ANK_REPEAT"/>
    <property type="match status" value="2"/>
</dbReference>
<dbReference type="EMBL" id="VDLU01000016">
    <property type="protein sequence ID" value="TNJ26145.1"/>
    <property type="molecule type" value="Genomic_DNA"/>
</dbReference>
<dbReference type="PANTHER" id="PTHR24120:SF4">
    <property type="entry name" value="GH07239P"/>
    <property type="match status" value="1"/>
</dbReference>
<dbReference type="SMART" id="SM00248">
    <property type="entry name" value="ANK"/>
    <property type="match status" value="6"/>
</dbReference>
<evidence type="ECO:0000313" key="2">
    <source>
        <dbReference type="EMBL" id="TNJ26145.1"/>
    </source>
</evidence>
<gene>
    <name evidence="3" type="ORF">GMRT_11975</name>
    <name evidence="2" type="ORF">GMRT_25129</name>
</gene>
<evidence type="ECO:0000256" key="1">
    <source>
        <dbReference type="PROSITE-ProRule" id="PRU00023"/>
    </source>
</evidence>
<feature type="repeat" description="ANK" evidence="1">
    <location>
        <begin position="177"/>
        <end position="209"/>
    </location>
</feature>
<accession>A0A4Z1SMV0</accession>
<keyword evidence="1" id="KW-0040">ANK repeat</keyword>
<organism evidence="2 4">
    <name type="scientific">Giardia muris</name>
    <dbReference type="NCBI Taxonomy" id="5742"/>
    <lineage>
        <taxon>Eukaryota</taxon>
        <taxon>Metamonada</taxon>
        <taxon>Diplomonadida</taxon>
        <taxon>Hexamitidae</taxon>
        <taxon>Giardiinae</taxon>
        <taxon>Giardia</taxon>
    </lineage>
</organism>
<dbReference type="OrthoDB" id="10249694at2759"/>
<dbReference type="Gene3D" id="1.25.40.20">
    <property type="entry name" value="Ankyrin repeat-containing domain"/>
    <property type="match status" value="2"/>
</dbReference>
<sequence>MVQNSTHPEATWTQLMEAAEGGVVTDELLGQAGQVLQGMYTFGSWNIPHPSALMIAAARGNTDAVARILPFEEGNRNPVGWTALMFSAALGHLECAKLLIREAGMCCNDGMTALLEAAQHGHADIVALLLEKEGDLVTTDIFPFGEGFTALMMAAKAGHQKSTELLIPTQAGKAQPDGWTALMWAAYDGRLECLKLLIPYEANRVLKGENSEGWTALIVAASEGHMDCVDALVETELEASKALLKELLENGDCDLKLSQIEHLESLIQ</sequence>